<feature type="region of interest" description="Disordered" evidence="1">
    <location>
        <begin position="437"/>
        <end position="457"/>
    </location>
</feature>
<dbReference type="Gramene" id="MELO3C007455.2.1">
    <property type="protein sequence ID" value="MELO3C007455.2.1"/>
    <property type="gene ID" value="MELO3C007455.2"/>
</dbReference>
<sequence>MFFLSSADLFFQQSHLDLQLTVFYSPSSIFVLNLEKFKLVILKDAWKFADPCGCGRRPDRRSKKLGKRCVKSADRVGVQKYRKIISQEIKALDNAHIEDNSKNVQNSADQTNPAEVTETIPLLDLYPTQMPHPRTKIKLQLFPINEKTRMALEKEGYHPYLELTLKARKKMSSVLNHLISKWGSNVARGELTLFPYSNSSSLVSGLKWTLEDCDISAGDVYAAVGGPSIFRLRYGWVSTSVPKFHSFSKGLEKGCSSTLQIIHGEGKQSARTMDEIKSSNMNEGKNTAAPDKNVGCRTNPMGNEPPLDSGRQSSSECGILQFDSISNISMGGLLSEASLMGKFSSWDPKTTGGNASVQPAEVITDSLDACIAAAQMRFSGVSKQPHNEHHSSILDAEQTCDAFSMKRLPSSSKDTLSLDASTRGTFQDADSKLFKFPKTPQAHSRSDLSQDPAGKESKTDLTFCSRVYHDESSLGLSGINWSDSLGPFDLGLAVSRKVSSSGDSLSSGFVR</sequence>
<evidence type="ECO:0000313" key="2">
    <source>
        <dbReference type="EnsemblPlants" id="MELO3C007455.2.1"/>
    </source>
</evidence>
<accession>A0A9I9CRI5</accession>
<organism evidence="2">
    <name type="scientific">Cucumis melo</name>
    <name type="common">Muskmelon</name>
    <dbReference type="NCBI Taxonomy" id="3656"/>
    <lineage>
        <taxon>Eukaryota</taxon>
        <taxon>Viridiplantae</taxon>
        <taxon>Streptophyta</taxon>
        <taxon>Embryophyta</taxon>
        <taxon>Tracheophyta</taxon>
        <taxon>Spermatophyta</taxon>
        <taxon>Magnoliopsida</taxon>
        <taxon>eudicotyledons</taxon>
        <taxon>Gunneridae</taxon>
        <taxon>Pentapetalae</taxon>
        <taxon>rosids</taxon>
        <taxon>fabids</taxon>
        <taxon>Cucurbitales</taxon>
        <taxon>Cucurbitaceae</taxon>
        <taxon>Benincaseae</taxon>
        <taxon>Cucumis</taxon>
    </lineage>
</organism>
<proteinExistence type="predicted"/>
<feature type="compositionally biased region" description="Basic and acidic residues" evidence="1">
    <location>
        <begin position="444"/>
        <end position="457"/>
    </location>
</feature>
<dbReference type="GO" id="GO:0005634">
    <property type="term" value="C:nucleus"/>
    <property type="evidence" value="ECO:0007669"/>
    <property type="project" value="TreeGrafter"/>
</dbReference>
<reference evidence="2" key="1">
    <citation type="submission" date="2023-03" db="UniProtKB">
        <authorList>
            <consortium name="EnsemblPlants"/>
        </authorList>
    </citation>
    <scope>IDENTIFICATION</scope>
</reference>
<dbReference type="InterPro" id="IPR055315">
    <property type="entry name" value="Cramped-like"/>
</dbReference>
<name>A0A9I9CRI5_CUCME</name>
<evidence type="ECO:0000256" key="1">
    <source>
        <dbReference type="SAM" id="MobiDB-lite"/>
    </source>
</evidence>
<dbReference type="EnsemblPlants" id="MELO3C007455.2.1">
    <property type="protein sequence ID" value="MELO3C007455.2.1"/>
    <property type="gene ID" value="MELO3C007455.2"/>
</dbReference>
<dbReference type="PANTHER" id="PTHR21677">
    <property type="entry name" value="CRAMPED PROTEIN"/>
    <property type="match status" value="1"/>
</dbReference>
<dbReference type="AlphaFoldDB" id="A0A9I9CRI5"/>
<dbReference type="GO" id="GO:0003682">
    <property type="term" value="F:chromatin binding"/>
    <property type="evidence" value="ECO:0007669"/>
    <property type="project" value="InterPro"/>
</dbReference>
<protein>
    <recommendedName>
        <fullName evidence="3">TSL-kinase interacting protein 1</fullName>
    </recommendedName>
</protein>
<feature type="region of interest" description="Disordered" evidence="1">
    <location>
        <begin position="279"/>
        <end position="313"/>
    </location>
</feature>
<evidence type="ECO:0008006" key="3">
    <source>
        <dbReference type="Google" id="ProtNLM"/>
    </source>
</evidence>
<dbReference type="PANTHER" id="PTHR21677:SF4">
    <property type="entry name" value="TSL-KINASE INTERACTING-LIKE PROTEIN"/>
    <property type="match status" value="1"/>
</dbReference>
<dbReference type="GO" id="GO:0007389">
    <property type="term" value="P:pattern specification process"/>
    <property type="evidence" value="ECO:0007669"/>
    <property type="project" value="TreeGrafter"/>
</dbReference>